<dbReference type="SUPFAM" id="SSF53681">
    <property type="entry name" value="Aspartate/glutamate racemase"/>
    <property type="match status" value="2"/>
</dbReference>
<comment type="similarity">
    <text evidence="1">Belongs to the aspartate/glutamate racemases family.</text>
</comment>
<gene>
    <name evidence="3" type="ORF">P7228_03340</name>
</gene>
<dbReference type="Proteomes" id="UP001215827">
    <property type="component" value="Chromosome"/>
</dbReference>
<dbReference type="RefSeq" id="WP_278016808.1">
    <property type="nucleotide sequence ID" value="NZ_CP121106.1"/>
</dbReference>
<dbReference type="Gene3D" id="3.40.50.1860">
    <property type="match status" value="2"/>
</dbReference>
<evidence type="ECO:0000256" key="2">
    <source>
        <dbReference type="ARBA" id="ARBA00023235"/>
    </source>
</evidence>
<protein>
    <submittedName>
        <fullName evidence="3">Aspartate/glutamate racemase family protein</fullName>
    </submittedName>
</protein>
<keyword evidence="4" id="KW-1185">Reference proteome</keyword>
<dbReference type="PANTHER" id="PTHR21198:SF7">
    <property type="entry name" value="ASPARTATE-GLUTAMATE RACEMASE FAMILY"/>
    <property type="match status" value="1"/>
</dbReference>
<reference evidence="3 4" key="1">
    <citation type="submission" date="2023-03" db="EMBL/GenBank/DDBJ databases">
        <title>Altererythrobacter sp. CAU 1644 isolated from sand.</title>
        <authorList>
            <person name="Kim W."/>
        </authorList>
    </citation>
    <scope>NUCLEOTIDE SEQUENCE [LARGE SCALE GENOMIC DNA]</scope>
    <source>
        <strain evidence="3 4">CAU 1644</strain>
    </source>
</reference>
<evidence type="ECO:0000256" key="1">
    <source>
        <dbReference type="ARBA" id="ARBA00007847"/>
    </source>
</evidence>
<dbReference type="Pfam" id="PF01177">
    <property type="entry name" value="Asp_Glu_race"/>
    <property type="match status" value="1"/>
</dbReference>
<evidence type="ECO:0000313" key="4">
    <source>
        <dbReference type="Proteomes" id="UP001215827"/>
    </source>
</evidence>
<dbReference type="InterPro" id="IPR015942">
    <property type="entry name" value="Asp/Glu/hydantoin_racemase"/>
</dbReference>
<keyword evidence="2" id="KW-0413">Isomerase</keyword>
<dbReference type="NCBIfam" id="TIGR00035">
    <property type="entry name" value="asp_race"/>
    <property type="match status" value="1"/>
</dbReference>
<dbReference type="EMBL" id="CP121106">
    <property type="protein sequence ID" value="WFL78118.1"/>
    <property type="molecule type" value="Genomic_DNA"/>
</dbReference>
<dbReference type="PANTHER" id="PTHR21198">
    <property type="entry name" value="GLUTAMATE RACEMASE"/>
    <property type="match status" value="1"/>
</dbReference>
<accession>A0ABY8FSY4</accession>
<dbReference type="InterPro" id="IPR001920">
    <property type="entry name" value="Asp/Glu_race"/>
</dbReference>
<dbReference type="InterPro" id="IPR004380">
    <property type="entry name" value="Asp_race"/>
</dbReference>
<proteinExistence type="inferred from homology"/>
<name>A0ABY8FSY4_9SPHN</name>
<evidence type="ECO:0000313" key="3">
    <source>
        <dbReference type="EMBL" id="WFL78118.1"/>
    </source>
</evidence>
<sequence>MKTIGLIGGMSWESSAQYYAIINRAVRDRLGAPHSARVLMHSLDFGEVERLQHDGQWDALGAMMADGARALEAGGADVIVLCTNTMHKLSDHIEQASKLPFLHIADPTAAAIKAQGITRIGLLGTAFTMEQDFYRGRLEHEHGLEVLIPGEIDRAEVHRAIYEELVAGVVKDSSRAAYREVIARLVERGAQGVILGCTEIMLLVGEDDSGVRLFDTTTLHAMAAVDFALR</sequence>
<organism evidence="3 4">
    <name type="scientific">Altererythrobacter arenosus</name>
    <dbReference type="NCBI Taxonomy" id="3032592"/>
    <lineage>
        <taxon>Bacteria</taxon>
        <taxon>Pseudomonadati</taxon>
        <taxon>Pseudomonadota</taxon>
        <taxon>Alphaproteobacteria</taxon>
        <taxon>Sphingomonadales</taxon>
        <taxon>Erythrobacteraceae</taxon>
        <taxon>Altererythrobacter</taxon>
    </lineage>
</organism>